<gene>
    <name evidence="6" type="primary">LOC112691508</name>
</gene>
<keyword evidence="2" id="KW-0808">Transferase</keyword>
<name>A0A8B8GG40_9HEMI</name>
<dbReference type="Gene3D" id="1.10.220.160">
    <property type="match status" value="1"/>
</dbReference>
<dbReference type="GO" id="GO:0008276">
    <property type="term" value="F:protein methyltransferase activity"/>
    <property type="evidence" value="ECO:0007669"/>
    <property type="project" value="UniProtKB-ARBA"/>
</dbReference>
<evidence type="ECO:0000256" key="2">
    <source>
        <dbReference type="ARBA" id="ARBA00022679"/>
    </source>
</evidence>
<evidence type="ECO:0000256" key="1">
    <source>
        <dbReference type="ARBA" id="ARBA00022603"/>
    </source>
</evidence>
<dbReference type="GO" id="GO:0008757">
    <property type="term" value="F:S-adenosylmethionine-dependent methyltransferase activity"/>
    <property type="evidence" value="ECO:0007669"/>
    <property type="project" value="UniProtKB-ARBA"/>
</dbReference>
<dbReference type="GO" id="GO:0005737">
    <property type="term" value="C:cytoplasm"/>
    <property type="evidence" value="ECO:0007669"/>
    <property type="project" value="TreeGrafter"/>
</dbReference>
<feature type="domain" description="SET" evidence="4">
    <location>
        <begin position="226"/>
        <end position="509"/>
    </location>
</feature>
<dbReference type="GO" id="GO:0032259">
    <property type="term" value="P:methylation"/>
    <property type="evidence" value="ECO:0007669"/>
    <property type="project" value="UniProtKB-KW"/>
</dbReference>
<dbReference type="Gene3D" id="2.170.270.10">
    <property type="entry name" value="SET domain"/>
    <property type="match status" value="1"/>
</dbReference>
<keyword evidence="1" id="KW-0489">Methyltransferase</keyword>
<dbReference type="GO" id="GO:0042826">
    <property type="term" value="F:histone deacetylase binding"/>
    <property type="evidence" value="ECO:0007669"/>
    <property type="project" value="TreeGrafter"/>
</dbReference>
<dbReference type="OrthoDB" id="5945798at2759"/>
<dbReference type="Gene3D" id="6.10.140.2220">
    <property type="match status" value="1"/>
</dbReference>
<evidence type="ECO:0000313" key="6">
    <source>
        <dbReference type="RefSeq" id="XP_025421561.1"/>
    </source>
</evidence>
<proteinExistence type="predicted"/>
<evidence type="ECO:0000256" key="3">
    <source>
        <dbReference type="ARBA" id="ARBA00022691"/>
    </source>
</evidence>
<dbReference type="InterPro" id="IPR052097">
    <property type="entry name" value="SET-MYND_domain_protein"/>
</dbReference>
<dbReference type="AlphaFoldDB" id="A0A8B8GG40"/>
<dbReference type="InterPro" id="IPR001214">
    <property type="entry name" value="SET_dom"/>
</dbReference>
<dbReference type="SUPFAM" id="SSF82199">
    <property type="entry name" value="SET domain"/>
    <property type="match status" value="1"/>
</dbReference>
<protein>
    <submittedName>
        <fullName evidence="6">Uncharacterized protein LOC112691508 isoform X1</fullName>
    </submittedName>
</protein>
<dbReference type="InterPro" id="IPR046341">
    <property type="entry name" value="SET_dom_sf"/>
</dbReference>
<accession>A0A8B8GG40</accession>
<organism evidence="5 6">
    <name type="scientific">Sipha flava</name>
    <name type="common">yellow sugarcane aphid</name>
    <dbReference type="NCBI Taxonomy" id="143950"/>
    <lineage>
        <taxon>Eukaryota</taxon>
        <taxon>Metazoa</taxon>
        <taxon>Ecdysozoa</taxon>
        <taxon>Arthropoda</taxon>
        <taxon>Hexapoda</taxon>
        <taxon>Insecta</taxon>
        <taxon>Pterygota</taxon>
        <taxon>Neoptera</taxon>
        <taxon>Paraneoptera</taxon>
        <taxon>Hemiptera</taxon>
        <taxon>Sternorrhyncha</taxon>
        <taxon>Aphidomorpha</taxon>
        <taxon>Aphidoidea</taxon>
        <taxon>Aphididae</taxon>
        <taxon>Sipha</taxon>
    </lineage>
</organism>
<dbReference type="Pfam" id="PF00856">
    <property type="entry name" value="SET"/>
    <property type="match status" value="1"/>
</dbReference>
<dbReference type="GeneID" id="112691508"/>
<dbReference type="PROSITE" id="PS50280">
    <property type="entry name" value="SET"/>
    <property type="match status" value="1"/>
</dbReference>
<keyword evidence="3" id="KW-0949">S-adenosyl-L-methionine</keyword>
<dbReference type="GO" id="GO:0005634">
    <property type="term" value="C:nucleus"/>
    <property type="evidence" value="ECO:0007669"/>
    <property type="project" value="TreeGrafter"/>
</dbReference>
<dbReference type="PANTHER" id="PTHR46165:SF6">
    <property type="entry name" value="SET AND MYND DOMAIN-CONTAINING PROTEIN 4-LIKE PROTEIN"/>
    <property type="match status" value="1"/>
</dbReference>
<dbReference type="Gene3D" id="1.25.40.10">
    <property type="entry name" value="Tetratricopeptide repeat domain"/>
    <property type="match status" value="1"/>
</dbReference>
<evidence type="ECO:0000313" key="5">
    <source>
        <dbReference type="Proteomes" id="UP000694846"/>
    </source>
</evidence>
<evidence type="ECO:0000259" key="4">
    <source>
        <dbReference type="PROSITE" id="PS50280"/>
    </source>
</evidence>
<dbReference type="SUPFAM" id="SSF144232">
    <property type="entry name" value="HIT/MYND zinc finger-like"/>
    <property type="match status" value="1"/>
</dbReference>
<dbReference type="Proteomes" id="UP000694846">
    <property type="component" value="Unplaced"/>
</dbReference>
<dbReference type="PANTHER" id="PTHR46165">
    <property type="entry name" value="SET AND MYND DOMAIN-CONTAINING PROTEIN 4"/>
    <property type="match status" value="1"/>
</dbReference>
<dbReference type="InterPro" id="IPR011990">
    <property type="entry name" value="TPR-like_helical_dom_sf"/>
</dbReference>
<reference evidence="6" key="1">
    <citation type="submission" date="2025-08" db="UniProtKB">
        <authorList>
            <consortium name="RefSeq"/>
        </authorList>
    </citation>
    <scope>IDENTIFICATION</scope>
    <source>
        <tissue evidence="6">Whole body</tissue>
    </source>
</reference>
<keyword evidence="5" id="KW-1185">Reference proteome</keyword>
<dbReference type="GO" id="GO:0008170">
    <property type="term" value="F:N-methyltransferase activity"/>
    <property type="evidence" value="ECO:0007669"/>
    <property type="project" value="UniProtKB-ARBA"/>
</dbReference>
<dbReference type="SUPFAM" id="SSF48452">
    <property type="entry name" value="TPR-like"/>
    <property type="match status" value="1"/>
</dbReference>
<dbReference type="RefSeq" id="XP_025421561.1">
    <property type="nucleotide sequence ID" value="XM_025565776.1"/>
</dbReference>
<sequence>MDPDFSYYSKRFQMTGSLGDVYKTLAGLHSPELRFSYVRDLLKEHSMLPTELVQPCVEVVFNREMTDMVRRIGNDHFRCRDYVAALNEYMKCVVGTEPGTVQHAYALANRSAAYFHLNRYELCLADIPRAIKSKYPTKLLYKLYERAGHAEYNLGRGEKAKFNYSECLKRLDDGVMTAEQRSRYKKLLKECIENCNGLEERNFPENQPSIEQLTGGRHPFIPALSKLVELKCSPTMGRGVFATEDINPGDVVAVDEPYISGASPHNSLLCHYDKCMKLTCSIIPCPNCSLVYFCGEECMQKANEDGHTLECPIMFSINSLPGDTKLNQLAIRWFVREYFKLNFVNYYVLVKKLLENNKEPMVRGFSDSHVYSSENFATAFSMHCNEKEISMDLLLFYFCLGAVMSEYLMISGIDIPNRYLNTIGASLVRMLLILDVHCRKLTVISPCIPAQMTKRSSVPTAYSLYPTIYLFNHSCDPNIRGSGNLSDRIRVMKVIQPIPKGSQLLMSYGVDFKEQNKETRISELSDLFKFNCECQACVENWPTNRFLPNRLTSLNLLNVNVAGTVGKECKKFMELTANESFKQAPSLHLNFLYDFLKLLFCNVKRPFKLYENCVTWISLAHTLVSIDECELSDLINKLKNDL</sequence>